<evidence type="ECO:0000313" key="1">
    <source>
        <dbReference type="EMBL" id="AJC48532.1"/>
    </source>
</evidence>
<dbReference type="HOGENOM" id="CLU_1537845_0_0_6"/>
<reference evidence="1 2" key="1">
    <citation type="submission" date="2014-12" db="EMBL/GenBank/DDBJ databases">
        <title>Complete genome sequence of Francisella guanzhouensis strain 08HL01032 isolated from air-conditioning system in China.</title>
        <authorList>
            <person name="Svensson D."/>
            <person name="Ohrman C."/>
            <person name="Backman S."/>
            <person name="Karlsson E."/>
            <person name="Nilsson E."/>
            <person name="Bystrom M."/>
            <person name="Larkeryd A."/>
            <person name="Stenberg P."/>
            <person name="Scholtz H.C."/>
            <person name="Forsman M."/>
            <person name="Sjodin A."/>
        </authorList>
    </citation>
    <scope>NUCLEOTIDE SEQUENCE [LARGE SCALE GENOMIC DNA]</scope>
    <source>
        <strain evidence="1 2">08HL01032</strain>
    </source>
</reference>
<dbReference type="KEGG" id="fgu:SD28_02135"/>
<sequence length="174" mass="19949">MSNNNSVLSPKNAVIQACDNYLNYFNGQAKGIFNHHGKTGRRKVQRLKEILEAVNDGDLRGVQQAVRVFFRNELKDINGHNIKSPNNCNPHSFISFYLSIVMSNSYLVKKLLPEIMHDFAANLSRREGKIDFTLSTSHSSFRNMAVLKLRDLGVIDQQTYMIGRNLVNRNRPRR</sequence>
<dbReference type="Proteomes" id="UP000031104">
    <property type="component" value="Chromosome"/>
</dbReference>
<dbReference type="EMBL" id="CP010427">
    <property type="protein sequence ID" value="AJC48532.1"/>
    <property type="molecule type" value="Genomic_DNA"/>
</dbReference>
<evidence type="ECO:0000313" key="2">
    <source>
        <dbReference type="Proteomes" id="UP000031104"/>
    </source>
</evidence>
<name>A0A0A8E4K9_9GAMM</name>
<protein>
    <submittedName>
        <fullName evidence="1">Uncharacterized protein</fullName>
    </submittedName>
</protein>
<gene>
    <name evidence="1" type="ORF">SD28_02135</name>
</gene>
<accession>A0A0A8E4K9</accession>
<dbReference type="AlphaFoldDB" id="A0A0A8E4K9"/>
<proteinExistence type="predicted"/>
<organism evidence="1 2">
    <name type="scientific">Allofrancisella guangzhouensis</name>
    <dbReference type="NCBI Taxonomy" id="594679"/>
    <lineage>
        <taxon>Bacteria</taxon>
        <taxon>Pseudomonadati</taxon>
        <taxon>Pseudomonadota</taxon>
        <taxon>Gammaproteobacteria</taxon>
        <taxon>Thiotrichales</taxon>
        <taxon>Francisellaceae</taxon>
        <taxon>Allofrancisella</taxon>
    </lineage>
</organism>
<keyword evidence="2" id="KW-1185">Reference proteome</keyword>